<accession>T2SKF9</accession>
<reference evidence="2 3" key="1">
    <citation type="journal article" date="2013" name="Genome Announc.">
        <title>Draft Genome Sequences of Helicobacter pylori Strains Isolated from Regions of Low and High Gastric Cancer Risk in Colombia.</title>
        <authorList>
            <person name="Sheh A."/>
            <person name="Piazuelo M.B."/>
            <person name="Wilson K.T."/>
            <person name="Correa P."/>
            <person name="Fox J.G."/>
        </authorList>
    </citation>
    <scope>NUCLEOTIDE SEQUENCE [LARGE SCALE GENOMIC DNA]</scope>
    <source>
        <strain evidence="2 3">PZ5080</strain>
    </source>
</reference>
<evidence type="ECO:0000313" key="2">
    <source>
        <dbReference type="EMBL" id="EQD93077.1"/>
    </source>
</evidence>
<keyword evidence="1" id="KW-0472">Membrane</keyword>
<keyword evidence="1" id="KW-0812">Transmembrane</keyword>
<keyword evidence="1" id="KW-1133">Transmembrane helix</keyword>
<proteinExistence type="predicted"/>
<dbReference type="PATRIC" id="fig|1337394.3.peg.662"/>
<evidence type="ECO:0000313" key="3">
    <source>
        <dbReference type="Proteomes" id="UP000015663"/>
    </source>
</evidence>
<name>T2SKF9_HELPX</name>
<sequence length="37" mass="4431">MKQLSPLKDPTNPQKPLFLETTACFLQAFYIYFLYLF</sequence>
<evidence type="ECO:0000256" key="1">
    <source>
        <dbReference type="SAM" id="Phobius"/>
    </source>
</evidence>
<organism evidence="2 3">
    <name type="scientific">Helicobacter pylori PZ5080</name>
    <dbReference type="NCBI Taxonomy" id="1337394"/>
    <lineage>
        <taxon>Bacteria</taxon>
        <taxon>Pseudomonadati</taxon>
        <taxon>Campylobacterota</taxon>
        <taxon>Epsilonproteobacteria</taxon>
        <taxon>Campylobacterales</taxon>
        <taxon>Helicobacteraceae</taxon>
        <taxon>Helicobacter</taxon>
    </lineage>
</organism>
<dbReference type="EMBL" id="ASYV01000117">
    <property type="protein sequence ID" value="EQD93077.1"/>
    <property type="molecule type" value="Genomic_DNA"/>
</dbReference>
<protein>
    <submittedName>
        <fullName evidence="2">Uncharacterized protein</fullName>
    </submittedName>
</protein>
<gene>
    <name evidence="2" type="ORF">L934_02315</name>
</gene>
<comment type="caution">
    <text evidence="2">The sequence shown here is derived from an EMBL/GenBank/DDBJ whole genome shotgun (WGS) entry which is preliminary data.</text>
</comment>
<dbReference type="Proteomes" id="UP000015663">
    <property type="component" value="Unassembled WGS sequence"/>
</dbReference>
<dbReference type="AlphaFoldDB" id="T2SKF9"/>
<feature type="transmembrane region" description="Helical" evidence="1">
    <location>
        <begin position="17"/>
        <end position="36"/>
    </location>
</feature>